<evidence type="ECO:0000313" key="1">
    <source>
        <dbReference type="EMBL" id="ELR5217887.1"/>
    </source>
</evidence>
<reference evidence="1" key="1">
    <citation type="submission" date="2023-10" db="EMBL/GenBank/DDBJ databases">
        <authorList>
            <consortium name="Clinical and Environmental Microbiology Branch: Whole genome sequencing antimicrobial resistance pathogens in the healthcare setting"/>
        </authorList>
    </citation>
    <scope>NUCLEOTIDE SEQUENCE</scope>
    <source>
        <strain evidence="1">2020QW-00022</strain>
    </source>
</reference>
<sequence>MSFLKMLITALGKVLNGYGARQAQQFIEIHFRHAGYDDDYINIAREAVTVFFTELITALMTRILRILDSV</sequence>
<dbReference type="AlphaFoldDB" id="A0AAD2VU37"/>
<dbReference type="EMBL" id="ABEXCJ050000003">
    <property type="protein sequence ID" value="EMR4590074.1"/>
    <property type="molecule type" value="Genomic_DNA"/>
</dbReference>
<dbReference type="RefSeq" id="WP_129466180.1">
    <property type="nucleotide sequence ID" value="NZ_JAPQLO010000015.1"/>
</dbReference>
<accession>A0AAD2VU37</accession>
<organism evidence="1">
    <name type="scientific">Providencia rettgeri</name>
    <dbReference type="NCBI Taxonomy" id="587"/>
    <lineage>
        <taxon>Bacteria</taxon>
        <taxon>Pseudomonadati</taxon>
        <taxon>Pseudomonadota</taxon>
        <taxon>Gammaproteobacteria</taxon>
        <taxon>Enterobacterales</taxon>
        <taxon>Morganellaceae</taxon>
        <taxon>Providencia</taxon>
    </lineage>
</organism>
<gene>
    <name evidence="2" type="ORF">M0K77_002402</name>
    <name evidence="1" type="ORF">M0K77_RS12010</name>
</gene>
<dbReference type="EMBL" id="ABEXCJ040000003">
    <property type="protein sequence ID" value="ELR5217887.1"/>
    <property type="molecule type" value="Genomic_DNA"/>
</dbReference>
<proteinExistence type="predicted"/>
<name>A0AAD2VU37_PRORE</name>
<evidence type="ECO:0000313" key="2">
    <source>
        <dbReference type="EMBL" id="EMR4590074.1"/>
    </source>
</evidence>
<comment type="caution">
    <text evidence="1">The sequence shown here is derived from an EMBL/GenBank/DDBJ whole genome shotgun (WGS) entry which is preliminary data.</text>
</comment>
<protein>
    <submittedName>
        <fullName evidence="1">Uncharacterized protein</fullName>
    </submittedName>
</protein>